<dbReference type="Proteomes" id="UP000003094">
    <property type="component" value="Unassembled WGS sequence"/>
</dbReference>
<dbReference type="AlphaFoldDB" id="A0A2R9SSA1"/>
<protein>
    <submittedName>
        <fullName evidence="1">Uncharacterized protein</fullName>
    </submittedName>
</protein>
<evidence type="ECO:0000313" key="1">
    <source>
        <dbReference type="EMBL" id="EFU40244.1"/>
    </source>
</evidence>
<sequence length="31" mass="3585">MSGERDAIQLWTPGEDFQEIKPFLQALLHVD</sequence>
<dbReference type="KEGG" id="pvo:PVOR_23384"/>
<dbReference type="EMBL" id="ADHJ01000037">
    <property type="protein sequence ID" value="EFU40244.1"/>
    <property type="molecule type" value="Genomic_DNA"/>
</dbReference>
<gene>
    <name evidence="1" type="ORF">PVOR_23384</name>
</gene>
<keyword evidence="2" id="KW-1185">Reference proteome</keyword>
<proteinExistence type="predicted"/>
<organism evidence="1 2">
    <name type="scientific">Paenibacillus vortex V453</name>
    <dbReference type="NCBI Taxonomy" id="715225"/>
    <lineage>
        <taxon>Bacteria</taxon>
        <taxon>Bacillati</taxon>
        <taxon>Bacillota</taxon>
        <taxon>Bacilli</taxon>
        <taxon>Bacillales</taxon>
        <taxon>Paenibacillaceae</taxon>
        <taxon>Paenibacillus</taxon>
    </lineage>
</organism>
<accession>A0A2R9SSA1</accession>
<reference evidence="1 2" key="1">
    <citation type="journal article" date="2010" name="BMC Genomics">
        <title>Genome sequence of the pattern forming Paenibacillus vortex bacterium reveals potential for thriving in complex environments.</title>
        <authorList>
            <person name="Sirota-Madi A."/>
            <person name="Olender T."/>
            <person name="Helman Y."/>
            <person name="Ingham C."/>
            <person name="Brainis I."/>
            <person name="Roth D."/>
            <person name="Hagi E."/>
            <person name="Brodsky L."/>
            <person name="Leshkowitz D."/>
            <person name="Galatenko V."/>
            <person name="Nikolaev V."/>
            <person name="Mugasimangalam R.C."/>
            <person name="Bransburg-Zabary S."/>
            <person name="Gutnick D.L."/>
            <person name="Lancet D."/>
            <person name="Ben-Jacob E."/>
        </authorList>
    </citation>
    <scope>NUCLEOTIDE SEQUENCE [LARGE SCALE GENOMIC DNA]</scope>
    <source>
        <strain evidence="1 2">V453</strain>
    </source>
</reference>
<name>A0A2R9SSA1_9BACL</name>
<comment type="caution">
    <text evidence="1">The sequence shown here is derived from an EMBL/GenBank/DDBJ whole genome shotgun (WGS) entry which is preliminary data.</text>
</comment>
<evidence type="ECO:0000313" key="2">
    <source>
        <dbReference type="Proteomes" id="UP000003094"/>
    </source>
</evidence>